<protein>
    <recommendedName>
        <fullName evidence="7">ATP-binding protein</fullName>
    </recommendedName>
</protein>
<dbReference type="Gene3D" id="1.10.8.60">
    <property type="match status" value="1"/>
</dbReference>
<evidence type="ECO:0000313" key="6">
    <source>
        <dbReference type="Proteomes" id="UP001157974"/>
    </source>
</evidence>
<dbReference type="PANTHER" id="PTHR11638">
    <property type="entry name" value="ATP-DEPENDENT CLP PROTEASE"/>
    <property type="match status" value="1"/>
</dbReference>
<evidence type="ECO:0000259" key="4">
    <source>
        <dbReference type="Pfam" id="PF17871"/>
    </source>
</evidence>
<evidence type="ECO:0000256" key="2">
    <source>
        <dbReference type="ARBA" id="ARBA00022840"/>
    </source>
</evidence>
<dbReference type="SUPFAM" id="SSF52540">
    <property type="entry name" value="P-loop containing nucleoside triphosphate hydrolases"/>
    <property type="match status" value="1"/>
</dbReference>
<dbReference type="InterPro" id="IPR050130">
    <property type="entry name" value="ClpA_ClpB"/>
</dbReference>
<dbReference type="Proteomes" id="UP001157974">
    <property type="component" value="Unassembled WGS sequence"/>
</dbReference>
<dbReference type="GO" id="GO:0016887">
    <property type="term" value="F:ATP hydrolysis activity"/>
    <property type="evidence" value="ECO:0007669"/>
    <property type="project" value="InterPro"/>
</dbReference>
<dbReference type="EMBL" id="JAMWBK010000002">
    <property type="protein sequence ID" value="KAJ8907512.1"/>
    <property type="molecule type" value="Genomic_DNA"/>
</dbReference>
<evidence type="ECO:0000313" key="5">
    <source>
        <dbReference type="EMBL" id="KAJ8907512.1"/>
    </source>
</evidence>
<feature type="domain" description="ATPase AAA-type core" evidence="3">
    <location>
        <begin position="27"/>
        <end position="123"/>
    </location>
</feature>
<feature type="domain" description="ClpA/ClpB AAA lid" evidence="4">
    <location>
        <begin position="163"/>
        <end position="218"/>
    </location>
</feature>
<dbReference type="AlphaFoldDB" id="A0AAV8V2Y5"/>
<dbReference type="GO" id="GO:0005737">
    <property type="term" value="C:cytoplasm"/>
    <property type="evidence" value="ECO:0007669"/>
    <property type="project" value="TreeGrafter"/>
</dbReference>
<sequence length="276" mass="31019">MAPYTRVMFRDRNVEDLIDLLMQGENVVIHGKAGVGKRTIFDETVRKLNLPVVEVDLASLVRECSSCEGFAARIEERIDFAEEEKAILYIPEVEMLKIIEDGCSQSLFGSDNGEAQRLFGMLCDRVGRGNFQCVVTTSAYSFLNRVSAFSARFAGMVLSEMSPEQTITALTVNKEWLHERIGVDVDYKTIVAAVQLTDMYFPRQTLPAKAVEFMEEVTNTYGHCNVRVVVEQMSETICISEDRLAAEINHTTPSDMKDCRYLVRETAALSSNPKQC</sequence>
<dbReference type="InterPro" id="IPR041546">
    <property type="entry name" value="ClpA/ClpB_AAA_lid"/>
</dbReference>
<dbReference type="Pfam" id="PF17871">
    <property type="entry name" value="AAA_lid_9"/>
    <property type="match status" value="1"/>
</dbReference>
<comment type="caution">
    <text evidence="5">The sequence shown here is derived from an EMBL/GenBank/DDBJ whole genome shotgun (WGS) entry which is preliminary data.</text>
</comment>
<keyword evidence="6" id="KW-1185">Reference proteome</keyword>
<dbReference type="Pfam" id="PF00004">
    <property type="entry name" value="AAA"/>
    <property type="match status" value="1"/>
</dbReference>
<dbReference type="PANTHER" id="PTHR11638:SF18">
    <property type="entry name" value="HEAT SHOCK PROTEIN 104"/>
    <property type="match status" value="1"/>
</dbReference>
<evidence type="ECO:0000259" key="3">
    <source>
        <dbReference type="Pfam" id="PF00004"/>
    </source>
</evidence>
<accession>A0AAV8V2Y5</accession>
<dbReference type="InterPro" id="IPR027417">
    <property type="entry name" value="P-loop_NTPase"/>
</dbReference>
<organism evidence="5 6">
    <name type="scientific">Rhodosorus marinus</name>
    <dbReference type="NCBI Taxonomy" id="101924"/>
    <lineage>
        <taxon>Eukaryota</taxon>
        <taxon>Rhodophyta</taxon>
        <taxon>Stylonematophyceae</taxon>
        <taxon>Stylonematales</taxon>
        <taxon>Stylonemataceae</taxon>
        <taxon>Rhodosorus</taxon>
    </lineage>
</organism>
<dbReference type="GO" id="GO:0005524">
    <property type="term" value="F:ATP binding"/>
    <property type="evidence" value="ECO:0007669"/>
    <property type="project" value="UniProtKB-KW"/>
</dbReference>
<keyword evidence="2" id="KW-0067">ATP-binding</keyword>
<reference evidence="5 6" key="1">
    <citation type="journal article" date="2023" name="Nat. Commun.">
        <title>Origin of minicircular mitochondrial genomes in red algae.</title>
        <authorList>
            <person name="Lee Y."/>
            <person name="Cho C.H."/>
            <person name="Lee Y.M."/>
            <person name="Park S.I."/>
            <person name="Yang J.H."/>
            <person name="West J.A."/>
            <person name="Bhattacharya D."/>
            <person name="Yoon H.S."/>
        </authorList>
    </citation>
    <scope>NUCLEOTIDE SEQUENCE [LARGE SCALE GENOMIC DNA]</scope>
    <source>
        <strain evidence="5 6">CCMP1338</strain>
        <tissue evidence="5">Whole cell</tissue>
    </source>
</reference>
<evidence type="ECO:0000256" key="1">
    <source>
        <dbReference type="ARBA" id="ARBA00022741"/>
    </source>
</evidence>
<proteinExistence type="predicted"/>
<dbReference type="Gene3D" id="3.40.50.300">
    <property type="entry name" value="P-loop containing nucleotide triphosphate hydrolases"/>
    <property type="match status" value="1"/>
</dbReference>
<name>A0AAV8V2Y5_9RHOD</name>
<dbReference type="GO" id="GO:0034605">
    <property type="term" value="P:cellular response to heat"/>
    <property type="evidence" value="ECO:0007669"/>
    <property type="project" value="TreeGrafter"/>
</dbReference>
<keyword evidence="1" id="KW-0547">Nucleotide-binding</keyword>
<evidence type="ECO:0008006" key="7">
    <source>
        <dbReference type="Google" id="ProtNLM"/>
    </source>
</evidence>
<gene>
    <name evidence="5" type="ORF">NDN08_007623</name>
</gene>
<dbReference type="InterPro" id="IPR003959">
    <property type="entry name" value="ATPase_AAA_core"/>
</dbReference>